<evidence type="ECO:0000313" key="1">
    <source>
        <dbReference type="EMBL" id="KIJ97903.1"/>
    </source>
</evidence>
<reference evidence="2" key="2">
    <citation type="submission" date="2015-01" db="EMBL/GenBank/DDBJ databases">
        <title>Evolutionary Origins and Diversification of the Mycorrhizal Mutualists.</title>
        <authorList>
            <consortium name="DOE Joint Genome Institute"/>
            <consortium name="Mycorrhizal Genomics Consortium"/>
            <person name="Kohler A."/>
            <person name="Kuo A."/>
            <person name="Nagy L.G."/>
            <person name="Floudas D."/>
            <person name="Copeland A."/>
            <person name="Barry K.W."/>
            <person name="Cichocki N."/>
            <person name="Veneault-Fourrey C."/>
            <person name="LaButti K."/>
            <person name="Lindquist E.A."/>
            <person name="Lipzen A."/>
            <person name="Lundell T."/>
            <person name="Morin E."/>
            <person name="Murat C."/>
            <person name="Riley R."/>
            <person name="Ohm R."/>
            <person name="Sun H."/>
            <person name="Tunlid A."/>
            <person name="Henrissat B."/>
            <person name="Grigoriev I.V."/>
            <person name="Hibbett D.S."/>
            <person name="Martin F."/>
        </authorList>
    </citation>
    <scope>NUCLEOTIDE SEQUENCE [LARGE SCALE GENOMIC DNA]</scope>
    <source>
        <strain evidence="2">LaAM-08-1</strain>
    </source>
</reference>
<sequence>MVSRDISLSHARLFLEAAFPFPGLPVTFVRLLEVFEACGYTPTLKDPLVKEFIASNSEELEDKLGDEELAKLDAEELAKLEAAIIEPAAVNPDRAWSREACCCGYNS</sequence>
<keyword evidence="2" id="KW-1185">Reference proteome</keyword>
<dbReference type="HOGENOM" id="CLU_2210463_0_0_1"/>
<proteinExistence type="predicted"/>
<dbReference type="AlphaFoldDB" id="A0A0C9X932"/>
<organism evidence="1 2">
    <name type="scientific">Laccaria amethystina LaAM-08-1</name>
    <dbReference type="NCBI Taxonomy" id="1095629"/>
    <lineage>
        <taxon>Eukaryota</taxon>
        <taxon>Fungi</taxon>
        <taxon>Dikarya</taxon>
        <taxon>Basidiomycota</taxon>
        <taxon>Agaricomycotina</taxon>
        <taxon>Agaricomycetes</taxon>
        <taxon>Agaricomycetidae</taxon>
        <taxon>Agaricales</taxon>
        <taxon>Agaricineae</taxon>
        <taxon>Hydnangiaceae</taxon>
        <taxon>Laccaria</taxon>
    </lineage>
</organism>
<gene>
    <name evidence="1" type="ORF">K443DRAFT_681180</name>
</gene>
<evidence type="ECO:0000313" key="2">
    <source>
        <dbReference type="Proteomes" id="UP000054477"/>
    </source>
</evidence>
<accession>A0A0C9X932</accession>
<dbReference type="Proteomes" id="UP000054477">
    <property type="component" value="Unassembled WGS sequence"/>
</dbReference>
<dbReference type="EMBL" id="KN838681">
    <property type="protein sequence ID" value="KIJ97903.1"/>
    <property type="molecule type" value="Genomic_DNA"/>
</dbReference>
<protein>
    <submittedName>
        <fullName evidence="1">Uncharacterized protein</fullName>
    </submittedName>
</protein>
<reference evidence="1 2" key="1">
    <citation type="submission" date="2014-04" db="EMBL/GenBank/DDBJ databases">
        <authorList>
            <consortium name="DOE Joint Genome Institute"/>
            <person name="Kuo A."/>
            <person name="Kohler A."/>
            <person name="Nagy L.G."/>
            <person name="Floudas D."/>
            <person name="Copeland A."/>
            <person name="Barry K.W."/>
            <person name="Cichocki N."/>
            <person name="Veneault-Fourrey C."/>
            <person name="LaButti K."/>
            <person name="Lindquist E.A."/>
            <person name="Lipzen A."/>
            <person name="Lundell T."/>
            <person name="Morin E."/>
            <person name="Murat C."/>
            <person name="Sun H."/>
            <person name="Tunlid A."/>
            <person name="Henrissat B."/>
            <person name="Grigoriev I.V."/>
            <person name="Hibbett D.S."/>
            <person name="Martin F."/>
            <person name="Nordberg H.P."/>
            <person name="Cantor M.N."/>
            <person name="Hua S.X."/>
        </authorList>
    </citation>
    <scope>NUCLEOTIDE SEQUENCE [LARGE SCALE GENOMIC DNA]</scope>
    <source>
        <strain evidence="1 2">LaAM-08-1</strain>
    </source>
</reference>
<name>A0A0C9X932_9AGAR</name>